<evidence type="ECO:0000256" key="1">
    <source>
        <dbReference type="SAM" id="MobiDB-lite"/>
    </source>
</evidence>
<proteinExistence type="predicted"/>
<evidence type="ECO:0000313" key="2">
    <source>
        <dbReference type="EnsemblMetazoa" id="G12920.1:cds"/>
    </source>
</evidence>
<accession>A0A8W8I784</accession>
<sequence length="106" mass="12303">MKAIQCIEVLGWMSPVNKQYQTQLMNTNNSSSQVEPDLKEVQKYVDSIIKGAIEKVKEEKSSKPFKNKVGPTMPDDLENRDKEQTRRSFKARMLSLFTCCFRKPEE</sequence>
<name>A0A8W8I784_MAGGI</name>
<feature type="compositionally biased region" description="Basic and acidic residues" evidence="1">
    <location>
        <begin position="77"/>
        <end position="86"/>
    </location>
</feature>
<organism evidence="2 3">
    <name type="scientific">Magallana gigas</name>
    <name type="common">Pacific oyster</name>
    <name type="synonym">Crassostrea gigas</name>
    <dbReference type="NCBI Taxonomy" id="29159"/>
    <lineage>
        <taxon>Eukaryota</taxon>
        <taxon>Metazoa</taxon>
        <taxon>Spiralia</taxon>
        <taxon>Lophotrochozoa</taxon>
        <taxon>Mollusca</taxon>
        <taxon>Bivalvia</taxon>
        <taxon>Autobranchia</taxon>
        <taxon>Pteriomorphia</taxon>
        <taxon>Ostreida</taxon>
        <taxon>Ostreoidea</taxon>
        <taxon>Ostreidae</taxon>
        <taxon>Magallana</taxon>
    </lineage>
</organism>
<dbReference type="Proteomes" id="UP000005408">
    <property type="component" value="Unassembled WGS sequence"/>
</dbReference>
<protein>
    <submittedName>
        <fullName evidence="2">Uncharacterized protein</fullName>
    </submittedName>
</protein>
<dbReference type="AlphaFoldDB" id="A0A8W8I784"/>
<evidence type="ECO:0000313" key="3">
    <source>
        <dbReference type="Proteomes" id="UP000005408"/>
    </source>
</evidence>
<dbReference type="EnsemblMetazoa" id="G12920.1">
    <property type="protein sequence ID" value="G12920.1:cds"/>
    <property type="gene ID" value="G12920"/>
</dbReference>
<feature type="region of interest" description="Disordered" evidence="1">
    <location>
        <begin position="60"/>
        <end position="86"/>
    </location>
</feature>
<reference evidence="2" key="1">
    <citation type="submission" date="2022-08" db="UniProtKB">
        <authorList>
            <consortium name="EnsemblMetazoa"/>
        </authorList>
    </citation>
    <scope>IDENTIFICATION</scope>
    <source>
        <strain evidence="2">05x7-T-G4-1.051#20</strain>
    </source>
</reference>
<keyword evidence="3" id="KW-1185">Reference proteome</keyword>